<feature type="region of interest" description="Disordered" evidence="1">
    <location>
        <begin position="516"/>
        <end position="557"/>
    </location>
</feature>
<keyword evidence="3" id="KW-1185">Reference proteome</keyword>
<evidence type="ECO:0000256" key="1">
    <source>
        <dbReference type="SAM" id="MobiDB-lite"/>
    </source>
</evidence>
<protein>
    <submittedName>
        <fullName evidence="2">Protein PELPK1 (Proline-rich protein 10) (Protein Pro-Glu-Leu Ile Val-Pro-Lys 1)</fullName>
    </submittedName>
</protein>
<evidence type="ECO:0000313" key="3">
    <source>
        <dbReference type="Proteomes" id="UP001642464"/>
    </source>
</evidence>
<reference evidence="2 3" key="1">
    <citation type="submission" date="2024-02" db="EMBL/GenBank/DDBJ databases">
        <authorList>
            <person name="Chen Y."/>
            <person name="Shah S."/>
            <person name="Dougan E. K."/>
            <person name="Thang M."/>
            <person name="Chan C."/>
        </authorList>
    </citation>
    <scope>NUCLEOTIDE SEQUENCE [LARGE SCALE GENOMIC DNA]</scope>
</reference>
<name>A0ABP0RYM1_9DINO</name>
<feature type="region of interest" description="Disordered" evidence="1">
    <location>
        <begin position="633"/>
        <end position="750"/>
    </location>
</feature>
<evidence type="ECO:0000313" key="2">
    <source>
        <dbReference type="EMBL" id="CAK9104770.1"/>
    </source>
</evidence>
<proteinExistence type="predicted"/>
<feature type="compositionally biased region" description="Basic and acidic residues" evidence="1">
    <location>
        <begin position="725"/>
        <end position="743"/>
    </location>
</feature>
<accession>A0ABP0RYM1</accession>
<organism evidence="2 3">
    <name type="scientific">Durusdinium trenchii</name>
    <dbReference type="NCBI Taxonomy" id="1381693"/>
    <lineage>
        <taxon>Eukaryota</taxon>
        <taxon>Sar</taxon>
        <taxon>Alveolata</taxon>
        <taxon>Dinophyceae</taxon>
        <taxon>Suessiales</taxon>
        <taxon>Symbiodiniaceae</taxon>
        <taxon>Durusdinium</taxon>
    </lineage>
</organism>
<dbReference type="EMBL" id="CAXAMM010042417">
    <property type="protein sequence ID" value="CAK9104770.1"/>
    <property type="molecule type" value="Genomic_DNA"/>
</dbReference>
<dbReference type="Proteomes" id="UP001642464">
    <property type="component" value="Unassembled WGS sequence"/>
</dbReference>
<feature type="compositionally biased region" description="Basic and acidic residues" evidence="1">
    <location>
        <begin position="516"/>
        <end position="530"/>
    </location>
</feature>
<feature type="compositionally biased region" description="Polar residues" evidence="1">
    <location>
        <begin position="656"/>
        <end position="680"/>
    </location>
</feature>
<gene>
    <name evidence="2" type="ORF">SCF082_LOCUS48859</name>
</gene>
<sequence length="750" mass="82447">MKQVAGGIDFIDKTLQAFDVPTVKGKVLIDMYGSDGWELLARVANRVYEDCRSGVLSLPAFPDFAPVVNALKCGNTADRSKSFRVSAQQHDRLLVLESYAKKWLNTESTQERAQKLIDEHNAEYNPVEQGGQFWIAERTDLTESPEEDGSKSEPPAKRVKLEQITSEEIAKLPNVKKLSVNNACDWLIAGEEGEHLFASSRSRNQFMQGREMFSFGPGEWRDAQEAKECMENSEGRWFSFSIKNDSHVILEKKGLPDHLSKIENLDISVTVDSILHDLQDAGEAKVEVSHHELQDGQWQSVKPLVFVLDEPKEEKTKRERGKSQKNKGGPQMTIKNFGAWISVTKLKTCSDTVSIVWRLDASGGKGTKVLTPIRPTLCLGQAMDLNEDNAFNMQHIMSSTSSATPLRLPTTSVPASAAKACVLPDVAAERASNEEVCDDASLNLSLENIQSSQARVVQAFQEAAAELEEGWVNRGFVELTLTAIGHSLDAIDRALDPQNFQEFPPVEELPDTLLDLKSDTQPDTDQHEQPPDSQRPETMQVPDLQCPDTLQVPDSQRPETMQVPDLQCLDILQVPDSQCPDTLQVPDSQCPDTLQVPDSQCPDTLQVPDLQCPEPPQVPDLQCTEAQQVPDLQCTEAQQAPDLHTLPEPETADAKSASTIDSSAESNYPNQIVETASGSTEHPKHGTGKRAQSKAAAKAKALSTPNSKAKAKPANTSKASTCRPKQGDQEPPLTKDSDKDVLKAKLHSVS</sequence>
<comment type="caution">
    <text evidence="2">The sequence shown here is derived from an EMBL/GenBank/DDBJ whole genome shotgun (WGS) entry which is preliminary data.</text>
</comment>